<keyword evidence="1" id="KW-0732">Signal</keyword>
<name>A0A4Y2QIF8_ARAVE</name>
<dbReference type="AlphaFoldDB" id="A0A4Y2QIF8"/>
<gene>
    <name evidence="2" type="ORF">AVEN_179729_1</name>
</gene>
<evidence type="ECO:0000256" key="1">
    <source>
        <dbReference type="SAM" id="SignalP"/>
    </source>
</evidence>
<feature type="signal peptide" evidence="1">
    <location>
        <begin position="1"/>
        <end position="16"/>
    </location>
</feature>
<accession>A0A4Y2QIF8</accession>
<organism evidence="2 3">
    <name type="scientific">Araneus ventricosus</name>
    <name type="common">Orbweaver spider</name>
    <name type="synonym">Epeira ventricosa</name>
    <dbReference type="NCBI Taxonomy" id="182803"/>
    <lineage>
        <taxon>Eukaryota</taxon>
        <taxon>Metazoa</taxon>
        <taxon>Ecdysozoa</taxon>
        <taxon>Arthropoda</taxon>
        <taxon>Chelicerata</taxon>
        <taxon>Arachnida</taxon>
        <taxon>Araneae</taxon>
        <taxon>Araneomorphae</taxon>
        <taxon>Entelegynae</taxon>
        <taxon>Araneoidea</taxon>
        <taxon>Araneidae</taxon>
        <taxon>Araneus</taxon>
    </lineage>
</organism>
<evidence type="ECO:0000313" key="2">
    <source>
        <dbReference type="EMBL" id="GBN63068.1"/>
    </source>
</evidence>
<feature type="chain" id="PRO_5021431237" evidence="1">
    <location>
        <begin position="17"/>
        <end position="73"/>
    </location>
</feature>
<feature type="non-terminal residue" evidence="2">
    <location>
        <position position="1"/>
    </location>
</feature>
<comment type="caution">
    <text evidence="2">The sequence shown here is derived from an EMBL/GenBank/DDBJ whole genome shotgun (WGS) entry which is preliminary data.</text>
</comment>
<sequence>FANLLCAMFLMSPLRLEMPLGNSPLLGYFTETVRFVLSAVHPLAGFQGFLIAHRRYSAEIVGRILKLSKKRMP</sequence>
<evidence type="ECO:0000313" key="3">
    <source>
        <dbReference type="Proteomes" id="UP000499080"/>
    </source>
</evidence>
<reference evidence="2 3" key="1">
    <citation type="journal article" date="2019" name="Sci. Rep.">
        <title>Orb-weaving spider Araneus ventricosus genome elucidates the spidroin gene catalogue.</title>
        <authorList>
            <person name="Kono N."/>
            <person name="Nakamura H."/>
            <person name="Ohtoshi R."/>
            <person name="Moran D.A.P."/>
            <person name="Shinohara A."/>
            <person name="Yoshida Y."/>
            <person name="Fujiwara M."/>
            <person name="Mori M."/>
            <person name="Tomita M."/>
            <person name="Arakawa K."/>
        </authorList>
    </citation>
    <scope>NUCLEOTIDE SEQUENCE [LARGE SCALE GENOMIC DNA]</scope>
</reference>
<proteinExistence type="predicted"/>
<protein>
    <submittedName>
        <fullName evidence="2">Uncharacterized protein</fullName>
    </submittedName>
</protein>
<dbReference type="EMBL" id="BGPR01138849">
    <property type="protein sequence ID" value="GBN63068.1"/>
    <property type="molecule type" value="Genomic_DNA"/>
</dbReference>
<keyword evidence="3" id="KW-1185">Reference proteome</keyword>
<dbReference type="Proteomes" id="UP000499080">
    <property type="component" value="Unassembled WGS sequence"/>
</dbReference>